<dbReference type="RefSeq" id="WP_342309636.1">
    <property type="nucleotide sequence ID" value="NZ_CP150849.1"/>
</dbReference>
<accession>A0ABZ3BKZ5</accession>
<reference evidence="2 3" key="1">
    <citation type="submission" date="2024-04" db="EMBL/GenBank/DDBJ databases">
        <title>Biological Control Activity of Plant Growth Promoting Rhizobacteria Burkholderia pyrrocinia BX1 against Tobacco black shank Introduction Tobacco black shank (TBS) caused by the oomycete Phytophthora. nicotianae (P. nicotianae) has become a destructive soil.</title>
        <authorList>
            <person name="Liu X."/>
            <person name="Shu C."/>
        </authorList>
    </citation>
    <scope>NUCLEOTIDE SEQUENCE [LARGE SCALE GENOMIC DNA]</scope>
    <source>
        <strain evidence="2 3">BX1</strain>
    </source>
</reference>
<feature type="compositionally biased region" description="Basic and acidic residues" evidence="1">
    <location>
        <begin position="32"/>
        <end position="45"/>
    </location>
</feature>
<evidence type="ECO:0000313" key="3">
    <source>
        <dbReference type="Proteomes" id="UP001484179"/>
    </source>
</evidence>
<feature type="region of interest" description="Disordered" evidence="1">
    <location>
        <begin position="26"/>
        <end position="45"/>
    </location>
</feature>
<dbReference type="EMBL" id="CP150849">
    <property type="protein sequence ID" value="WZW55686.1"/>
    <property type="molecule type" value="Genomic_DNA"/>
</dbReference>
<evidence type="ECO:0000256" key="1">
    <source>
        <dbReference type="SAM" id="MobiDB-lite"/>
    </source>
</evidence>
<name>A0ABZ3BKZ5_BURPY</name>
<keyword evidence="3" id="KW-1185">Reference proteome</keyword>
<evidence type="ECO:0000313" key="2">
    <source>
        <dbReference type="EMBL" id="WZW55686.1"/>
    </source>
</evidence>
<protein>
    <submittedName>
        <fullName evidence="2">Uncharacterized protein</fullName>
    </submittedName>
</protein>
<dbReference type="Proteomes" id="UP001484179">
    <property type="component" value="Chromosome 1"/>
</dbReference>
<sequence>MNIRSGQRTWQVGPGVQYGHEWSMAGRRRRSFRSDGGRHAHHDAE</sequence>
<organism evidence="2 3">
    <name type="scientific">Burkholderia pyrrocinia</name>
    <name type="common">Pseudomonas pyrrocinia</name>
    <dbReference type="NCBI Taxonomy" id="60550"/>
    <lineage>
        <taxon>Bacteria</taxon>
        <taxon>Pseudomonadati</taxon>
        <taxon>Pseudomonadota</taxon>
        <taxon>Betaproteobacteria</taxon>
        <taxon>Burkholderiales</taxon>
        <taxon>Burkholderiaceae</taxon>
        <taxon>Burkholderia</taxon>
        <taxon>Burkholderia cepacia complex</taxon>
    </lineage>
</organism>
<gene>
    <name evidence="2" type="ORF">WN985_08510</name>
</gene>
<proteinExistence type="predicted"/>